<dbReference type="Proteomes" id="UP001597525">
    <property type="component" value="Unassembled WGS sequence"/>
</dbReference>
<evidence type="ECO:0000256" key="1">
    <source>
        <dbReference type="ARBA" id="ARBA00022485"/>
    </source>
</evidence>
<dbReference type="InterPro" id="IPR004452">
    <property type="entry name" value="LutB/LldF"/>
</dbReference>
<dbReference type="PANTHER" id="PTHR47153">
    <property type="entry name" value="LACTATE UTILIZATION PROTEIN B"/>
    <property type="match status" value="1"/>
</dbReference>
<organism evidence="6 7">
    <name type="scientific">Sphingobacterium bambusae</name>
    <dbReference type="NCBI Taxonomy" id="662858"/>
    <lineage>
        <taxon>Bacteria</taxon>
        <taxon>Pseudomonadati</taxon>
        <taxon>Bacteroidota</taxon>
        <taxon>Sphingobacteriia</taxon>
        <taxon>Sphingobacteriales</taxon>
        <taxon>Sphingobacteriaceae</taxon>
        <taxon>Sphingobacterium</taxon>
    </lineage>
</organism>
<dbReference type="PANTHER" id="PTHR47153:SF2">
    <property type="entry name" value="LACTATE UTILIZATION PROTEIN B"/>
    <property type="match status" value="1"/>
</dbReference>
<dbReference type="Pfam" id="PF13183">
    <property type="entry name" value="Fer4_8"/>
    <property type="match status" value="1"/>
</dbReference>
<name>A0ABW6BIG6_9SPHI</name>
<proteinExistence type="predicted"/>
<sequence>MAQQLAEKFIRESTAKSFDKTHREMMKNNLHHFQDALSRGTAKFFDLENSKKKAHLLKWKAVENLDRYLLDFESNFTRRGGKVIWANDVEEAREEITRILEQHEAKSIVKTASIVFEELGLSDYLGNKGFDITETDTGSFIARLLQEKPSNFISSAGYLDRSTVAKKFHEQFDCPLEATAEQLIEKVNELLYEKFLRADVGISGANFLVADSGSIAITENEGNARLISTFPKIHISIAGIDNVVPSVHDMDLFWPLLASHSSSQNPATYNSLLSGPRQNSETDGPKEMYVILLDNGRSNLLTKKEQRQGLYCIRCGACLHVCPVYQSVGADGYGITYPGPIGSMVAPHLQQADNLHHLSFATPLDGEASSVCPVHIELDKMLLLNRKEAVTQHLVGKSEQRFWSGFAYLFQRRRLLDFFGGKTKNFLFKRLLKKAWGDQRDFPKLADKSFSKQWREQEKRKDQ</sequence>
<evidence type="ECO:0000313" key="7">
    <source>
        <dbReference type="Proteomes" id="UP001597525"/>
    </source>
</evidence>
<feature type="domain" description="4Fe-4S ferredoxin-type" evidence="5">
    <location>
        <begin position="302"/>
        <end position="333"/>
    </location>
</feature>
<protein>
    <submittedName>
        <fullName evidence="6">LUD domain-containing protein</fullName>
    </submittedName>
</protein>
<dbReference type="Gene3D" id="3.40.50.10420">
    <property type="entry name" value="NagB/RpiA/CoA transferase-like"/>
    <property type="match status" value="1"/>
</dbReference>
<comment type="caution">
    <text evidence="6">The sequence shown here is derived from an EMBL/GenBank/DDBJ whole genome shotgun (WGS) entry which is preliminary data.</text>
</comment>
<evidence type="ECO:0000313" key="6">
    <source>
        <dbReference type="EMBL" id="MFD2968319.1"/>
    </source>
</evidence>
<accession>A0ABW6BIG6</accession>
<evidence type="ECO:0000256" key="2">
    <source>
        <dbReference type="ARBA" id="ARBA00022723"/>
    </source>
</evidence>
<evidence type="ECO:0000256" key="3">
    <source>
        <dbReference type="ARBA" id="ARBA00023004"/>
    </source>
</evidence>
<dbReference type="Pfam" id="PF02589">
    <property type="entry name" value="LUD_dom"/>
    <property type="match status" value="1"/>
</dbReference>
<dbReference type="InterPro" id="IPR003741">
    <property type="entry name" value="LUD_dom"/>
</dbReference>
<dbReference type="InterPro" id="IPR017896">
    <property type="entry name" value="4Fe4S_Fe-S-bd"/>
</dbReference>
<dbReference type="PROSITE" id="PS00198">
    <property type="entry name" value="4FE4S_FER_1"/>
    <property type="match status" value="1"/>
</dbReference>
<keyword evidence="1" id="KW-0004">4Fe-4S</keyword>
<dbReference type="RefSeq" id="WP_320185694.1">
    <property type="nucleotide sequence ID" value="NZ_CP138332.1"/>
</dbReference>
<dbReference type="SUPFAM" id="SSF100950">
    <property type="entry name" value="NagB/RpiA/CoA transferase-like"/>
    <property type="match status" value="1"/>
</dbReference>
<dbReference type="PROSITE" id="PS51379">
    <property type="entry name" value="4FE4S_FER_2"/>
    <property type="match status" value="1"/>
</dbReference>
<dbReference type="EMBL" id="JBHUPB010000008">
    <property type="protein sequence ID" value="MFD2968319.1"/>
    <property type="molecule type" value="Genomic_DNA"/>
</dbReference>
<dbReference type="InterPro" id="IPR017900">
    <property type="entry name" value="4Fe4S_Fe_S_CS"/>
</dbReference>
<dbReference type="InterPro" id="IPR024185">
    <property type="entry name" value="FTHF_cligase-like_sf"/>
</dbReference>
<keyword evidence="7" id="KW-1185">Reference proteome</keyword>
<keyword evidence="4" id="KW-0411">Iron-sulfur</keyword>
<evidence type="ECO:0000256" key="4">
    <source>
        <dbReference type="ARBA" id="ARBA00023014"/>
    </source>
</evidence>
<gene>
    <name evidence="6" type="ORF">ACFS7Y_13045</name>
</gene>
<evidence type="ECO:0000259" key="5">
    <source>
        <dbReference type="PROSITE" id="PS51379"/>
    </source>
</evidence>
<dbReference type="InterPro" id="IPR037171">
    <property type="entry name" value="NagB/RpiA_transferase-like"/>
</dbReference>
<dbReference type="SUPFAM" id="SSF46548">
    <property type="entry name" value="alpha-helical ferredoxin"/>
    <property type="match status" value="1"/>
</dbReference>
<keyword evidence="2" id="KW-0479">Metal-binding</keyword>
<keyword evidence="3" id="KW-0408">Iron</keyword>
<reference evidence="7" key="1">
    <citation type="journal article" date="2019" name="Int. J. Syst. Evol. Microbiol.">
        <title>The Global Catalogue of Microorganisms (GCM) 10K type strain sequencing project: providing services to taxonomists for standard genome sequencing and annotation.</title>
        <authorList>
            <consortium name="The Broad Institute Genomics Platform"/>
            <consortium name="The Broad Institute Genome Sequencing Center for Infectious Disease"/>
            <person name="Wu L."/>
            <person name="Ma J."/>
        </authorList>
    </citation>
    <scope>NUCLEOTIDE SEQUENCE [LARGE SCALE GENOMIC DNA]</scope>
    <source>
        <strain evidence="7">KCTC 22814</strain>
    </source>
</reference>